<dbReference type="Proteomes" id="UP000282574">
    <property type="component" value="Unassembled WGS sequence"/>
</dbReference>
<comment type="caution">
    <text evidence="1">The sequence shown here is derived from an EMBL/GenBank/DDBJ whole genome shotgun (WGS) entry which is preliminary data.</text>
</comment>
<protein>
    <submittedName>
        <fullName evidence="1">Uncharacterized protein</fullName>
    </submittedName>
</protein>
<dbReference type="AlphaFoldDB" id="A0AB37U9E8"/>
<name>A0AB37U9E8_9CYAN</name>
<dbReference type="EMBL" id="RSCK01000184">
    <property type="protein sequence ID" value="RUS96206.1"/>
    <property type="molecule type" value="Genomic_DNA"/>
</dbReference>
<gene>
    <name evidence="1" type="ORF">DSM107010_70800</name>
</gene>
<reference evidence="1 2" key="1">
    <citation type="journal article" date="2019" name="Genome Biol. Evol.">
        <title>Day and night: Metabolic profiles and evolutionary relationships of six axenic non-marine cyanobacteria.</title>
        <authorList>
            <person name="Will S.E."/>
            <person name="Henke P."/>
            <person name="Boedeker C."/>
            <person name="Huang S."/>
            <person name="Brinkmann H."/>
            <person name="Rohde M."/>
            <person name="Jarek M."/>
            <person name="Friedl T."/>
            <person name="Seufert S."/>
            <person name="Schumacher M."/>
            <person name="Overmann J."/>
            <person name="Neumann-Schaal M."/>
            <person name="Petersen J."/>
        </authorList>
    </citation>
    <scope>NUCLEOTIDE SEQUENCE [LARGE SCALE GENOMIC DNA]</scope>
    <source>
        <strain evidence="1 2">SAG 39.79</strain>
    </source>
</reference>
<dbReference type="RefSeq" id="WP_106170429.1">
    <property type="nucleotide sequence ID" value="NZ_JAVKZF010000001.1"/>
</dbReference>
<evidence type="ECO:0000313" key="1">
    <source>
        <dbReference type="EMBL" id="RUS96206.1"/>
    </source>
</evidence>
<accession>A0AB37U9E8</accession>
<organism evidence="1 2">
    <name type="scientific">Chroococcidiopsis cubana SAG 39.79</name>
    <dbReference type="NCBI Taxonomy" id="388085"/>
    <lineage>
        <taxon>Bacteria</taxon>
        <taxon>Bacillati</taxon>
        <taxon>Cyanobacteriota</taxon>
        <taxon>Cyanophyceae</taxon>
        <taxon>Chroococcidiopsidales</taxon>
        <taxon>Chroococcidiopsidaceae</taxon>
        <taxon>Chroococcidiopsis</taxon>
    </lineage>
</organism>
<evidence type="ECO:0000313" key="2">
    <source>
        <dbReference type="Proteomes" id="UP000282574"/>
    </source>
</evidence>
<keyword evidence="2" id="KW-1185">Reference proteome</keyword>
<proteinExistence type="predicted"/>
<sequence>MQPEAQQDGVNVAAFGHPKQRVLEVLSSLSYRTGELSSYLLEIAQGVSELKNFSYGFNAR</sequence>